<dbReference type="GO" id="GO:0009409">
    <property type="term" value="P:response to cold"/>
    <property type="evidence" value="ECO:0007669"/>
    <property type="project" value="TreeGrafter"/>
</dbReference>
<keyword evidence="1 6" id="KW-0479">Metal-binding</keyword>
<keyword evidence="3 6" id="KW-0106">Calcium</keyword>
<comment type="caution">
    <text evidence="8">The sequence shown here is derived from an EMBL/GenBank/DDBJ whole genome shotgun (WGS) entry which is preliminary data.</text>
</comment>
<feature type="binding site" evidence="6">
    <location>
        <position position="28"/>
    </location>
    <ligand>
        <name>Ca(2+)</name>
        <dbReference type="ChEBI" id="CHEBI:29108"/>
        <label>1</label>
    </ligand>
</feature>
<dbReference type="Gene3D" id="1.10.220.10">
    <property type="entry name" value="Annexin"/>
    <property type="match status" value="4"/>
</dbReference>
<organism evidence="8 9">
    <name type="scientific">Ananas comosus</name>
    <name type="common">Pineapple</name>
    <name type="synonym">Ananas ananas</name>
    <dbReference type="NCBI Taxonomy" id="4615"/>
    <lineage>
        <taxon>Eukaryota</taxon>
        <taxon>Viridiplantae</taxon>
        <taxon>Streptophyta</taxon>
        <taxon>Embryophyta</taxon>
        <taxon>Tracheophyta</taxon>
        <taxon>Spermatophyta</taxon>
        <taxon>Magnoliopsida</taxon>
        <taxon>Liliopsida</taxon>
        <taxon>Poales</taxon>
        <taxon>Bromeliaceae</taxon>
        <taxon>Bromelioideae</taxon>
        <taxon>Ananas</taxon>
    </lineage>
</organism>
<feature type="binding site" evidence="6">
    <location>
        <position position="256"/>
    </location>
    <ligand>
        <name>Ca(2+)</name>
        <dbReference type="ChEBI" id="CHEBI:29108"/>
        <label>1</label>
    </ligand>
</feature>
<sequence>MATLSVPDPVPSPIEDAEKLRKAFQGWGTDEKAVIAVLAHRDAAQRKQIALAYEEKYNENLIKRLESELSGDFERAVYRWIFDPVEREAIMANVALKSKNVDYIVIIEIASVNSPDELLAVKRAYQARYKHSLEEDIASHTTGDFRALLFALVSTYRYNGEEINANLAQSEAKILHEAITKGVFNHEEIIRILGTRSKAQLLATFNRYKDEYGSSITKALTSETPNDFALALRTAIRSISNPKKYFAKVLRNAIDKSGTDEDALTRVIVTRAEKDLKVIKEIFQKRANVALEHAIGKEISGDYKNFLLALVGN</sequence>
<evidence type="ECO:0000256" key="4">
    <source>
        <dbReference type="ARBA" id="ARBA00023216"/>
    </source>
</evidence>
<dbReference type="PROSITE" id="PS51897">
    <property type="entry name" value="ANNEXIN_2"/>
    <property type="match status" value="4"/>
</dbReference>
<keyword evidence="2 7" id="KW-0677">Repeat</keyword>
<dbReference type="GO" id="GO:0005509">
    <property type="term" value="F:calcium ion binding"/>
    <property type="evidence" value="ECO:0007669"/>
    <property type="project" value="InterPro"/>
</dbReference>
<dbReference type="FunFam" id="1.10.220.10:FF:000008">
    <property type="entry name" value="Annexin"/>
    <property type="match status" value="1"/>
</dbReference>
<feature type="binding site" evidence="6">
    <location>
        <position position="254"/>
    </location>
    <ligand>
        <name>Ca(2+)</name>
        <dbReference type="ChEBI" id="CHEBI:29108"/>
        <label>1</label>
    </ligand>
</feature>
<gene>
    <name evidence="8" type="ORF">ACMD2_06827</name>
</gene>
<dbReference type="GO" id="GO:0009414">
    <property type="term" value="P:response to water deprivation"/>
    <property type="evidence" value="ECO:0007669"/>
    <property type="project" value="TreeGrafter"/>
</dbReference>
<comment type="similarity">
    <text evidence="7">Belongs to the annexin family.</text>
</comment>
<dbReference type="FunFam" id="1.10.220.10:FF:000009">
    <property type="entry name" value="Annexin"/>
    <property type="match status" value="1"/>
</dbReference>
<feature type="binding site" evidence="6">
    <location>
        <position position="258"/>
    </location>
    <ligand>
        <name>Ca(2+)</name>
        <dbReference type="ChEBI" id="CHEBI:29108"/>
        <label>1</label>
    </ligand>
</feature>
<dbReference type="SMART" id="SM00335">
    <property type="entry name" value="ANX"/>
    <property type="match status" value="4"/>
</dbReference>
<protein>
    <recommendedName>
        <fullName evidence="7">Annexin</fullName>
    </recommendedName>
</protein>
<dbReference type="PRINTS" id="PR01814">
    <property type="entry name" value="ANNEXINPLANT"/>
</dbReference>
<dbReference type="InterPro" id="IPR018502">
    <property type="entry name" value="Annexin_repeat"/>
</dbReference>
<dbReference type="PANTHER" id="PTHR10502">
    <property type="entry name" value="ANNEXIN"/>
    <property type="match status" value="1"/>
</dbReference>
<dbReference type="GO" id="GO:0005737">
    <property type="term" value="C:cytoplasm"/>
    <property type="evidence" value="ECO:0007669"/>
    <property type="project" value="TreeGrafter"/>
</dbReference>
<dbReference type="GO" id="GO:0009408">
    <property type="term" value="P:response to heat"/>
    <property type="evidence" value="ECO:0007669"/>
    <property type="project" value="TreeGrafter"/>
</dbReference>
<accession>A0A199VBK0</accession>
<dbReference type="GO" id="GO:0001786">
    <property type="term" value="F:phosphatidylserine binding"/>
    <property type="evidence" value="ECO:0007669"/>
    <property type="project" value="TreeGrafter"/>
</dbReference>
<dbReference type="EMBL" id="LSRQ01002399">
    <property type="protein sequence ID" value="OAY74464.1"/>
    <property type="molecule type" value="Genomic_DNA"/>
</dbReference>
<dbReference type="AlphaFoldDB" id="A0A199VBK0"/>
<dbReference type="SUPFAM" id="SSF47874">
    <property type="entry name" value="Annexin"/>
    <property type="match status" value="1"/>
</dbReference>
<evidence type="ECO:0000313" key="8">
    <source>
        <dbReference type="EMBL" id="OAY74464.1"/>
    </source>
</evidence>
<dbReference type="InterPro" id="IPR001464">
    <property type="entry name" value="Annexin"/>
</dbReference>
<proteinExistence type="inferred from homology"/>
<evidence type="ECO:0000256" key="1">
    <source>
        <dbReference type="ARBA" id="ARBA00022723"/>
    </source>
</evidence>
<evidence type="ECO:0000313" key="9">
    <source>
        <dbReference type="Proteomes" id="UP000092600"/>
    </source>
</evidence>
<dbReference type="STRING" id="4615.A0A199VBK0"/>
<dbReference type="GO" id="GO:0009651">
    <property type="term" value="P:response to salt stress"/>
    <property type="evidence" value="ECO:0007669"/>
    <property type="project" value="TreeGrafter"/>
</dbReference>
<dbReference type="Pfam" id="PF00191">
    <property type="entry name" value="Annexin"/>
    <property type="match status" value="4"/>
</dbReference>
<dbReference type="PRINTS" id="PR00196">
    <property type="entry name" value="ANNEXIN"/>
</dbReference>
<dbReference type="InterPro" id="IPR009118">
    <property type="entry name" value="AnnexinD_plant"/>
</dbReference>
<dbReference type="FunFam" id="1.10.220.10:FF:000006">
    <property type="entry name" value="Annexin"/>
    <property type="match status" value="1"/>
</dbReference>
<dbReference type="InterPro" id="IPR037104">
    <property type="entry name" value="Annexin_sf"/>
</dbReference>
<dbReference type="PANTHER" id="PTHR10502:SF193">
    <property type="entry name" value="ANNEXIN D8"/>
    <property type="match status" value="1"/>
</dbReference>
<evidence type="ECO:0000256" key="7">
    <source>
        <dbReference type="RuleBase" id="RU003540"/>
    </source>
</evidence>
<reference evidence="8 9" key="1">
    <citation type="journal article" date="2016" name="DNA Res.">
        <title>The draft genome of MD-2 pineapple using hybrid error correction of long reads.</title>
        <authorList>
            <person name="Redwan R.M."/>
            <person name="Saidin A."/>
            <person name="Kumar S.V."/>
        </authorList>
    </citation>
    <scope>NUCLEOTIDE SEQUENCE [LARGE SCALE GENOMIC DNA]</scope>
    <source>
        <strain evidence="9">cv. MD2</strain>
        <tissue evidence="8">Leaf</tissue>
    </source>
</reference>
<evidence type="ECO:0000256" key="6">
    <source>
        <dbReference type="PIRSR" id="PIRSR609118-1"/>
    </source>
</evidence>
<feature type="binding site" evidence="6">
    <location>
        <position position="68"/>
    </location>
    <ligand>
        <name>Ca(2+)</name>
        <dbReference type="ChEBI" id="CHEBI:29108"/>
        <label>1</label>
    </ligand>
</feature>
<comment type="domain">
    <text evidence="7">A pair of annexin repeats may form one binding site for calcium and phospholipid.</text>
</comment>
<dbReference type="GO" id="GO:0005886">
    <property type="term" value="C:plasma membrane"/>
    <property type="evidence" value="ECO:0007669"/>
    <property type="project" value="TreeGrafter"/>
</dbReference>
<feature type="binding site" evidence="6">
    <location>
        <position position="26"/>
    </location>
    <ligand>
        <name>Ca(2+)</name>
        <dbReference type="ChEBI" id="CHEBI:29108"/>
        <label>1</label>
    </ligand>
</feature>
<evidence type="ECO:0000256" key="5">
    <source>
        <dbReference type="ARBA" id="ARBA00023302"/>
    </source>
</evidence>
<feature type="binding site" evidence="6">
    <location>
        <position position="24"/>
    </location>
    <ligand>
        <name>Ca(2+)</name>
        <dbReference type="ChEBI" id="CHEBI:29108"/>
        <label>1</label>
    </ligand>
</feature>
<evidence type="ECO:0000256" key="3">
    <source>
        <dbReference type="ARBA" id="ARBA00022837"/>
    </source>
</evidence>
<feature type="binding site" evidence="6">
    <location>
        <position position="298"/>
    </location>
    <ligand>
        <name>Ca(2+)</name>
        <dbReference type="ChEBI" id="CHEBI:29108"/>
        <label>3</label>
    </ligand>
</feature>
<dbReference type="FunFam" id="1.10.220.10:FF:000001">
    <property type="entry name" value="Annexin"/>
    <property type="match status" value="1"/>
</dbReference>
<dbReference type="PROSITE" id="PS00223">
    <property type="entry name" value="ANNEXIN_1"/>
    <property type="match status" value="1"/>
</dbReference>
<evidence type="ECO:0000256" key="2">
    <source>
        <dbReference type="ARBA" id="ARBA00022737"/>
    </source>
</evidence>
<keyword evidence="4 7" id="KW-0041">Annexin</keyword>
<name>A0A199VBK0_ANACO</name>
<dbReference type="Proteomes" id="UP000092600">
    <property type="component" value="Unassembled WGS sequence"/>
</dbReference>
<dbReference type="GO" id="GO:0005544">
    <property type="term" value="F:calcium-dependent phospholipid binding"/>
    <property type="evidence" value="ECO:0007669"/>
    <property type="project" value="UniProtKB-KW"/>
</dbReference>
<keyword evidence="5 7" id="KW-0111">Calcium/phospholipid-binding</keyword>
<dbReference type="InterPro" id="IPR018252">
    <property type="entry name" value="Annexin_repeat_CS"/>
</dbReference>